<dbReference type="Gene3D" id="3.30.450.90">
    <property type="match status" value="1"/>
</dbReference>
<evidence type="ECO:0000313" key="4">
    <source>
        <dbReference type="EMBL" id="SPT54283.1"/>
    </source>
</evidence>
<dbReference type="PANTHER" id="PTHR30486">
    <property type="entry name" value="TWITCHING MOTILITY PROTEIN PILT"/>
    <property type="match status" value="1"/>
</dbReference>
<evidence type="ECO:0000256" key="1">
    <source>
        <dbReference type="ARBA" id="ARBA00006611"/>
    </source>
</evidence>
<sequence length="484" mass="49047">MTPKFRRSAKGAVDGVEDTGGAMGEGGAVGATGQGGGLRQARSELARGASLPQALLAAATAGAGATSIVRLSTELRADVEGAGPVLQPLLETPGVTDVLVGGGHTWIDRGQGLEEVPGAALAEPQVRALAVRMAASAGRRLDEASPVVDATMPDGTRLNAVLPPLSGDGTLICLRTSRRRAFTLAELRKAGTVPAGLDQVLAALVEQHASCLITGATGTGKTTLLAALLGLVSPTERIVCIEEASELRPNHPHVIHLQERGENVEGVGAVPMSSLVRTAMRMRPDRIVLGECRGPEVREVLSALNTGHEGGWATLHANSPADVPARLTALGALAGMSEHMVNAQAASALDAVVHLRRLAGGLRVVQSVGLLSRCDGELVCQEALVRGPAGYGAGTAVAGLAERIGQAPVQAALTQQLVLPATPPVPLPLMAAPASPSPPREPLAPPPPPSQVFSQAPPASVPSPPPPPLPPSASGPADLGHAHA</sequence>
<feature type="compositionally biased region" description="Gly residues" evidence="2">
    <location>
        <begin position="21"/>
        <end position="38"/>
    </location>
</feature>
<feature type="compositionally biased region" description="Pro residues" evidence="2">
    <location>
        <begin position="459"/>
        <end position="473"/>
    </location>
</feature>
<dbReference type="CDD" id="cd01130">
    <property type="entry name" value="VirB11-like_ATPase"/>
    <property type="match status" value="1"/>
</dbReference>
<dbReference type="InterPro" id="IPR027417">
    <property type="entry name" value="P-loop_NTPase"/>
</dbReference>
<reference evidence="4 5" key="1">
    <citation type="submission" date="2018-06" db="EMBL/GenBank/DDBJ databases">
        <authorList>
            <consortium name="Pathogen Informatics"/>
            <person name="Doyle S."/>
        </authorList>
    </citation>
    <scope>NUCLEOTIDE SEQUENCE [LARGE SCALE GENOMIC DNA]</scope>
    <source>
        <strain evidence="4 5">NCTC11535</strain>
    </source>
</reference>
<dbReference type="Gene3D" id="3.40.50.300">
    <property type="entry name" value="P-loop containing nucleotide triphosphate hydrolases"/>
    <property type="match status" value="1"/>
</dbReference>
<evidence type="ECO:0000313" key="5">
    <source>
        <dbReference type="Proteomes" id="UP000250006"/>
    </source>
</evidence>
<dbReference type="Pfam" id="PF00437">
    <property type="entry name" value="T2SSE"/>
    <property type="match status" value="1"/>
</dbReference>
<dbReference type="PANTHER" id="PTHR30486:SF6">
    <property type="entry name" value="TYPE IV PILUS RETRACTATION ATPASE PILT"/>
    <property type="match status" value="1"/>
</dbReference>
<accession>A0ABY1VTC5</accession>
<name>A0ABY1VTC5_9ACTO</name>
<comment type="caution">
    <text evidence="4">The sequence shown here is derived from an EMBL/GenBank/DDBJ whole genome shotgun (WGS) entry which is preliminary data.</text>
</comment>
<feature type="region of interest" description="Disordered" evidence="2">
    <location>
        <begin position="429"/>
        <end position="484"/>
    </location>
</feature>
<dbReference type="InterPro" id="IPR022399">
    <property type="entry name" value="TadA-like_ATPase"/>
</dbReference>
<proteinExistence type="inferred from homology"/>
<feature type="compositionally biased region" description="Pro residues" evidence="2">
    <location>
        <begin position="435"/>
        <end position="450"/>
    </location>
</feature>
<dbReference type="NCBIfam" id="TIGR03819">
    <property type="entry name" value="heli_sec_ATPase"/>
    <property type="match status" value="1"/>
</dbReference>
<dbReference type="Proteomes" id="UP000250006">
    <property type="component" value="Unassembled WGS sequence"/>
</dbReference>
<evidence type="ECO:0000256" key="2">
    <source>
        <dbReference type="SAM" id="MobiDB-lite"/>
    </source>
</evidence>
<protein>
    <submittedName>
        <fullName evidence="4">Pertussis toxin liberation protein H</fullName>
    </submittedName>
</protein>
<dbReference type="InterPro" id="IPR001482">
    <property type="entry name" value="T2SS/T4SS_dom"/>
</dbReference>
<feature type="domain" description="Bacterial type II secretion system protein E" evidence="3">
    <location>
        <begin position="130"/>
        <end position="357"/>
    </location>
</feature>
<comment type="similarity">
    <text evidence="1">Belongs to the GSP E family.</text>
</comment>
<dbReference type="SUPFAM" id="SSF52540">
    <property type="entry name" value="P-loop containing nucleoside triphosphate hydrolases"/>
    <property type="match status" value="1"/>
</dbReference>
<organism evidence="4 5">
    <name type="scientific">Actinomyces bovis</name>
    <dbReference type="NCBI Taxonomy" id="1658"/>
    <lineage>
        <taxon>Bacteria</taxon>
        <taxon>Bacillati</taxon>
        <taxon>Actinomycetota</taxon>
        <taxon>Actinomycetes</taxon>
        <taxon>Actinomycetales</taxon>
        <taxon>Actinomycetaceae</taxon>
        <taxon>Actinomyces</taxon>
    </lineage>
</organism>
<dbReference type="InterPro" id="IPR050921">
    <property type="entry name" value="T4SS_GSP_E_ATPase"/>
</dbReference>
<feature type="region of interest" description="Disordered" evidence="2">
    <location>
        <begin position="1"/>
        <end position="43"/>
    </location>
</feature>
<keyword evidence="5" id="KW-1185">Reference proteome</keyword>
<gene>
    <name evidence="4" type="primary">ptlH</name>
    <name evidence="4" type="ORF">NCTC11535_01996</name>
</gene>
<dbReference type="EMBL" id="UAPQ01000010">
    <property type="protein sequence ID" value="SPT54283.1"/>
    <property type="molecule type" value="Genomic_DNA"/>
</dbReference>
<evidence type="ECO:0000259" key="3">
    <source>
        <dbReference type="Pfam" id="PF00437"/>
    </source>
</evidence>